<keyword evidence="5" id="KW-1133">Transmembrane helix</keyword>
<evidence type="ECO:0000256" key="5">
    <source>
        <dbReference type="ARBA" id="ARBA00022989"/>
    </source>
</evidence>
<evidence type="ECO:0000256" key="2">
    <source>
        <dbReference type="ARBA" id="ARBA00006462"/>
    </source>
</evidence>
<gene>
    <name evidence="7" type="ORF">TELCIR_11750</name>
</gene>
<dbReference type="AlphaFoldDB" id="A0A2G9U8F2"/>
<dbReference type="Gene3D" id="3.90.550.50">
    <property type="match status" value="1"/>
</dbReference>
<evidence type="ECO:0000256" key="3">
    <source>
        <dbReference type="ARBA" id="ARBA00022692"/>
    </source>
</evidence>
<dbReference type="EMBL" id="KZ348202">
    <property type="protein sequence ID" value="PIO66536.1"/>
    <property type="molecule type" value="Genomic_DNA"/>
</dbReference>
<keyword evidence="6" id="KW-0472">Membrane</keyword>
<protein>
    <submittedName>
        <fullName evidence="7">Uncharacterized protein</fullName>
    </submittedName>
</protein>
<dbReference type="GO" id="GO:0016020">
    <property type="term" value="C:membrane"/>
    <property type="evidence" value="ECO:0007669"/>
    <property type="project" value="UniProtKB-SubCell"/>
</dbReference>
<keyword evidence="4" id="KW-0735">Signal-anchor</keyword>
<dbReference type="GO" id="GO:0016263">
    <property type="term" value="F:glycoprotein-N-acetylgalactosamine 3-beta-galactosyltransferase activity"/>
    <property type="evidence" value="ECO:0007669"/>
    <property type="project" value="TreeGrafter"/>
</dbReference>
<dbReference type="PANTHER" id="PTHR23033:SF14">
    <property type="entry name" value="GLYCOPROTEIN-N-ACETYLGALACTOSAMINE 3-BETA-GALACTOSYLTRANSFERASE 1-RELATED"/>
    <property type="match status" value="1"/>
</dbReference>
<evidence type="ECO:0000256" key="4">
    <source>
        <dbReference type="ARBA" id="ARBA00022968"/>
    </source>
</evidence>
<name>A0A2G9U8F2_TELCI</name>
<sequence length="445" mass="49041">ERVVADVIAEKVRVFCWILTGKQNHEKRAKHVKATWAKRCNKYVFMSSESDPDLPAINLNISEGRDHLWAKTKAAFKYLHDHYLVKLKEAALTVEKWWKLLDSGVAPPPQFVKEGLTDPKKCSPNHGGAEDAEMGKCLEKIGVVAGDSRDDSCHLYPNITSCPVTLTNRFGSGPIYTIRWIKVQTAVLKTIREVTIDPAKDISRIGVAGQQHGIVLWNSDALKKGKLPFTPKWIKLPKIVRTDVGTFTELGECRLDILEGIPIGVAIADLHGSIISVRGHYEGADHASSGYADNDTHIPIHRWANIAGSCIDEWGKRIGCIHHVSSQLEDNSPGCIPEIKSLFTAERGSVDTGVEIRGLKSDTSLIQTVDLDTIPKLLDVCSERVVRPVRSLPGSWKLMQSAHPVDTLKGENHHDVVDLQQSVGSAIARSAFDHSGFQAEMVTGK</sequence>
<evidence type="ECO:0000256" key="6">
    <source>
        <dbReference type="ARBA" id="ARBA00023136"/>
    </source>
</evidence>
<reference evidence="7 8" key="1">
    <citation type="submission" date="2015-09" db="EMBL/GenBank/DDBJ databases">
        <title>Draft genome of the parasitic nematode Teladorsagia circumcincta isolate WARC Sus (inbred).</title>
        <authorList>
            <person name="Mitreva M."/>
        </authorList>
    </citation>
    <scope>NUCLEOTIDE SEQUENCE [LARGE SCALE GENOMIC DNA]</scope>
    <source>
        <strain evidence="7 8">S</strain>
    </source>
</reference>
<keyword evidence="3" id="KW-0812">Transmembrane</keyword>
<comment type="subcellular location">
    <subcellularLocation>
        <location evidence="1">Membrane</location>
        <topology evidence="1">Single-pass type II membrane protein</topology>
    </subcellularLocation>
</comment>
<feature type="non-terminal residue" evidence="7">
    <location>
        <position position="445"/>
    </location>
</feature>
<dbReference type="Proteomes" id="UP000230423">
    <property type="component" value="Unassembled WGS sequence"/>
</dbReference>
<keyword evidence="8" id="KW-1185">Reference proteome</keyword>
<dbReference type="OrthoDB" id="414175at2759"/>
<feature type="non-terminal residue" evidence="7">
    <location>
        <position position="1"/>
    </location>
</feature>
<evidence type="ECO:0000313" key="8">
    <source>
        <dbReference type="Proteomes" id="UP000230423"/>
    </source>
</evidence>
<proteinExistence type="inferred from homology"/>
<organism evidence="7 8">
    <name type="scientific">Teladorsagia circumcincta</name>
    <name type="common">Brown stomach worm</name>
    <name type="synonym">Ostertagia circumcincta</name>
    <dbReference type="NCBI Taxonomy" id="45464"/>
    <lineage>
        <taxon>Eukaryota</taxon>
        <taxon>Metazoa</taxon>
        <taxon>Ecdysozoa</taxon>
        <taxon>Nematoda</taxon>
        <taxon>Chromadorea</taxon>
        <taxon>Rhabditida</taxon>
        <taxon>Rhabditina</taxon>
        <taxon>Rhabditomorpha</taxon>
        <taxon>Strongyloidea</taxon>
        <taxon>Trichostrongylidae</taxon>
        <taxon>Teladorsagia</taxon>
    </lineage>
</organism>
<evidence type="ECO:0000256" key="1">
    <source>
        <dbReference type="ARBA" id="ARBA00004606"/>
    </source>
</evidence>
<accession>A0A2G9U8F2</accession>
<dbReference type="PANTHER" id="PTHR23033">
    <property type="entry name" value="BETA1,3-GALACTOSYLTRANSFERASE"/>
    <property type="match status" value="1"/>
</dbReference>
<comment type="similarity">
    <text evidence="2">Belongs to the glycosyltransferase 31 family. Beta3-Gal-T subfamily.</text>
</comment>
<evidence type="ECO:0000313" key="7">
    <source>
        <dbReference type="EMBL" id="PIO66536.1"/>
    </source>
</evidence>
<dbReference type="InterPro" id="IPR026050">
    <property type="entry name" value="C1GALT1/C1GALT1_chp1"/>
</dbReference>